<proteinExistence type="predicted"/>
<dbReference type="InterPro" id="IPR027375">
    <property type="entry name" value="DKNYY"/>
</dbReference>
<dbReference type="EMBL" id="JADKGY010000035">
    <property type="protein sequence ID" value="MBK9985282.1"/>
    <property type="molecule type" value="Genomic_DNA"/>
</dbReference>
<accession>A0A9D7T0A4</accession>
<gene>
    <name evidence="1" type="ORF">IPP15_23565</name>
</gene>
<dbReference type="PROSITE" id="PS51257">
    <property type="entry name" value="PROKAR_LIPOPROTEIN"/>
    <property type="match status" value="1"/>
</dbReference>
<evidence type="ECO:0000313" key="1">
    <source>
        <dbReference type="EMBL" id="MBK9985282.1"/>
    </source>
</evidence>
<comment type="caution">
    <text evidence="1">The sequence shown here is derived from an EMBL/GenBank/DDBJ whole genome shotgun (WGS) entry which is preliminary data.</text>
</comment>
<evidence type="ECO:0000313" key="2">
    <source>
        <dbReference type="Proteomes" id="UP000808337"/>
    </source>
</evidence>
<name>A0A9D7T0A4_9BACT</name>
<organism evidence="1 2">
    <name type="scientific">Candidatus Opimibacter skivensis</name>
    <dbReference type="NCBI Taxonomy" id="2982028"/>
    <lineage>
        <taxon>Bacteria</taxon>
        <taxon>Pseudomonadati</taxon>
        <taxon>Bacteroidota</taxon>
        <taxon>Saprospiria</taxon>
        <taxon>Saprospirales</taxon>
        <taxon>Saprospiraceae</taxon>
        <taxon>Candidatus Opimibacter</taxon>
    </lineage>
</organism>
<reference evidence="1 2" key="1">
    <citation type="submission" date="2020-10" db="EMBL/GenBank/DDBJ databases">
        <title>Connecting structure to function with the recovery of over 1000 high-quality activated sludge metagenome-assembled genomes encoding full-length rRNA genes using long-read sequencing.</title>
        <authorList>
            <person name="Singleton C.M."/>
            <person name="Petriglieri F."/>
            <person name="Kristensen J.M."/>
            <person name="Kirkegaard R.H."/>
            <person name="Michaelsen T.Y."/>
            <person name="Andersen M.H."/>
            <person name="Karst S.M."/>
            <person name="Dueholm M.S."/>
            <person name="Nielsen P.H."/>
            <person name="Albertsen M."/>
        </authorList>
    </citation>
    <scope>NUCLEOTIDE SEQUENCE [LARGE SCALE GENOMIC DNA]</scope>
    <source>
        <strain evidence="1">Ribe_18-Q3-R11-54_MAXAC.273</strain>
    </source>
</reference>
<sequence length="351" mass="39092">MLRKLMILGLLYTLFGCGGDGKPGLFSSNGYHVGKEKVWYRSSTGMDYSVKEVFGADARTFAERELSSKMYKGATAYYGFDDKSVFWADAKIEGVDLPSFEYLCNQYSRDKNAVYYMAQELTRDVAHLEIVGRDFIKDSTHVYYGSDVFSDDPGHFAEVGQQGSNYYKDSRNGWYNTYPLKDADPATLHIIGPNTAADAKHVYVEMNEVEGADQLTYQVLTQGYSKDAHHVYLNSEMIEGADPATFQILQAPYSKDDKHCFNNAVVIAGADPASFQLIDEFYGKDNRQVFINGTPIEGADPATFRILNSNAGCSCDAKHAYTLQHRIEGVDPAKFPKNGQCKSCNESGVTF</sequence>
<protein>
    <submittedName>
        <fullName evidence="1">DKNYY domain-containing protein</fullName>
    </submittedName>
</protein>
<dbReference type="Proteomes" id="UP000808337">
    <property type="component" value="Unassembled WGS sequence"/>
</dbReference>
<dbReference type="AlphaFoldDB" id="A0A9D7T0A4"/>
<dbReference type="Pfam" id="PF13644">
    <property type="entry name" value="DKNYY"/>
    <property type="match status" value="2"/>
</dbReference>